<evidence type="ECO:0000256" key="6">
    <source>
        <dbReference type="SAM" id="SignalP"/>
    </source>
</evidence>
<dbReference type="Pfam" id="PF13946">
    <property type="entry name" value="DUF4214"/>
    <property type="match status" value="2"/>
</dbReference>
<accession>A0A4R2NEN2</accession>
<keyword evidence="4" id="KW-1015">Disulfide bond</keyword>
<dbReference type="CDD" id="cd00190">
    <property type="entry name" value="Tryp_SPc"/>
    <property type="match status" value="1"/>
</dbReference>
<dbReference type="GO" id="GO:0006508">
    <property type="term" value="P:proteolysis"/>
    <property type="evidence" value="ECO:0007669"/>
    <property type="project" value="UniProtKB-KW"/>
</dbReference>
<dbReference type="InterPro" id="IPR007280">
    <property type="entry name" value="Peptidase_C_arc/bac"/>
</dbReference>
<name>A0A4R2NEN2_9BURK</name>
<sequence>MSNVWKIFNGIRRTLAVSIAGLALSAASASAADRVLLGAPAGVGQAALSSATLRAALQGLAATAQERGSVRVIVGVRAAFAPEGQLAAATAALQRNEIASAQLSVLSRLPLATQKSSTVRRFASIPYLAMSVTAQELKTLEQMPEVTSIQEDKAVPATLAYSVPFIGGTTAWGSGYTGAGQAVAVLDTGVDKVHPLLKDKVIAEACYSTTDSGYGVTSVCPGGVGASTAPGSGVPCTGVEACSHGTHVAGIVAGNGGSNSAPAGVAKGAGIIAMQVFSKFSTEDVCGVGRAPCALTLNSDQIMALEQVYTWRNVHPIAAVNMSLGGGRYYDQASCDADNASVKAAIDNLRTVGIATIISSGNDGYNNSMGAPGCISSAISVGSTHVQAGYPNNCDGNNLGTSSPDAISCFSNSVSFLNLLAPGSNISSSVPGSKYDSYSGTSMAAPHAAGAWAILKQKKPTATVNEVLNAFVTTGQAVTDPRNAITKPRIQVAQALNSINASGYTLSVTKTGTGTVTSSPAGIDCGATCSANFSANSSVTLTAIASGSNTFIDWSGACTGATTTCTVSMNAARSVTANFTAAASTRLVALSKSGQGSVVSTPSGIYCDTSCTSASYSFSSSSGIVLTATPATGSSFAGWSGACSGTGNCSISAGTDAANVTAMFTSSSSGDGTISLLERTNLGGSASTNASFSVQVPPGATNLAITTAGGMGDVDLYVKAGALPTLQSHDCASQNSGNTESCGVATPQPGAYYILLNGYEAYSGVTLRVTYRLPSAKVTLNVAKTGTGQGTVLSASSTSAQMPATGNLAGPTIVGGQPAQSGAWPWQVRLAITTQEGTFLCGGSLVSDQWVLTAAHCIDNAGSTVSPANVTVRAGSLQRDSGGVVVGVSRIIKHHAYEPATTDNDIALLRLSSPLPLSSTINVVAPLSASQENQLAASNTLATVTGWGTTSPGGDSSTTLLQTQVPLLSSSDCAATSAYGSSRLSSNMICAGYPSGGKDSCQGDSGGPLVVPNGQGGHVLAGIVSWGESCAAPNYPGVYTRVANYQPWLQTHTQLALGAPLLNCGSACSASVDANTTITLRALASNGSNFVGWSGACSGTADTCTVLLDNARSVTANFSANGFNPLPDPVDFVTQQYRDFLGRTPDTAGLAYWVNQLKTGATTRAQLVEAFMQESVFRGRLDPIVRLYTAYFKRLPDYPGLMFWLNTMHPATGTGQSLVQVSEAFAQSGEFVATYGPLNNTSFITRVYQNVLGRDPEAEGYAYWMKRLAEGMPRGEVMLAFSESAENQSATASTQFDTVLYVGMFKRVPNATEHAQWLADVQAGRANVLNLIDSLLQSSEYAARF</sequence>
<keyword evidence="2 5" id="KW-0378">Hydrolase</keyword>
<proteinExistence type="inferred from homology"/>
<dbReference type="Pfam" id="PF00089">
    <property type="entry name" value="Trypsin"/>
    <property type="match status" value="1"/>
</dbReference>
<dbReference type="SMART" id="SM00020">
    <property type="entry name" value="Tryp_SPc"/>
    <property type="match status" value="1"/>
</dbReference>
<dbReference type="PROSITE" id="PS00136">
    <property type="entry name" value="SUBTILASE_ASP"/>
    <property type="match status" value="1"/>
</dbReference>
<dbReference type="PRINTS" id="PR00722">
    <property type="entry name" value="CHYMOTRYPSIN"/>
</dbReference>
<dbReference type="InterPro" id="IPR036852">
    <property type="entry name" value="Peptidase_S8/S53_dom_sf"/>
</dbReference>
<dbReference type="InterPro" id="IPR044060">
    <property type="entry name" value="Bacterial_rp_domain"/>
</dbReference>
<dbReference type="FunFam" id="2.40.10.10:FF:000003">
    <property type="entry name" value="Transmembrane serine protease 3"/>
    <property type="match status" value="1"/>
</dbReference>
<dbReference type="Gene3D" id="2.60.120.380">
    <property type="match status" value="1"/>
</dbReference>
<dbReference type="InterPro" id="IPR022398">
    <property type="entry name" value="Peptidase_S8_His-AS"/>
</dbReference>
<dbReference type="InterPro" id="IPR009003">
    <property type="entry name" value="Peptidase_S1_PA"/>
</dbReference>
<dbReference type="InterPro" id="IPR000209">
    <property type="entry name" value="Peptidase_S8/S53_dom"/>
</dbReference>
<evidence type="ECO:0000256" key="1">
    <source>
        <dbReference type="ARBA" id="ARBA00022670"/>
    </source>
</evidence>
<dbReference type="PROSITE" id="PS00138">
    <property type="entry name" value="SUBTILASE_SER"/>
    <property type="match status" value="1"/>
</dbReference>
<dbReference type="PROSITE" id="PS51892">
    <property type="entry name" value="SUBTILASE"/>
    <property type="match status" value="1"/>
</dbReference>
<dbReference type="SUPFAM" id="SSF50494">
    <property type="entry name" value="Trypsin-like serine proteases"/>
    <property type="match status" value="1"/>
</dbReference>
<dbReference type="Pfam" id="PF04151">
    <property type="entry name" value="PPC"/>
    <property type="match status" value="1"/>
</dbReference>
<evidence type="ECO:0000256" key="5">
    <source>
        <dbReference type="PROSITE-ProRule" id="PRU01240"/>
    </source>
</evidence>
<dbReference type="PANTHER" id="PTHR24252">
    <property type="entry name" value="ACROSIN-RELATED"/>
    <property type="match status" value="1"/>
</dbReference>
<dbReference type="InterPro" id="IPR023827">
    <property type="entry name" value="Peptidase_S8_Asp-AS"/>
</dbReference>
<feature type="active site" description="Charge relay system" evidence="5">
    <location>
        <position position="244"/>
    </location>
</feature>
<dbReference type="PROSITE" id="PS00135">
    <property type="entry name" value="TRYPSIN_SER"/>
    <property type="match status" value="1"/>
</dbReference>
<dbReference type="InterPro" id="IPR038255">
    <property type="entry name" value="PBS_linker_sf"/>
</dbReference>
<dbReference type="Pfam" id="PF00082">
    <property type="entry name" value="Peptidase_S8"/>
    <property type="match status" value="1"/>
</dbReference>
<feature type="active site" description="Charge relay system" evidence="5">
    <location>
        <position position="442"/>
    </location>
</feature>
<dbReference type="InterPro" id="IPR033116">
    <property type="entry name" value="TRYPSIN_SER"/>
</dbReference>
<feature type="signal peptide" evidence="6">
    <location>
        <begin position="1"/>
        <end position="31"/>
    </location>
</feature>
<dbReference type="RefSeq" id="WP_119011929.1">
    <property type="nucleotide sequence ID" value="NZ_QXNC01000002.1"/>
</dbReference>
<dbReference type="GO" id="GO:0004252">
    <property type="term" value="F:serine-type endopeptidase activity"/>
    <property type="evidence" value="ECO:0007669"/>
    <property type="project" value="UniProtKB-UniRule"/>
</dbReference>
<dbReference type="PROSITE" id="PS00134">
    <property type="entry name" value="TRYPSIN_HIS"/>
    <property type="match status" value="1"/>
</dbReference>
<dbReference type="Gene3D" id="2.40.10.10">
    <property type="entry name" value="Trypsin-like serine proteases"/>
    <property type="match status" value="1"/>
</dbReference>
<dbReference type="InterPro" id="IPR001254">
    <property type="entry name" value="Trypsin_dom"/>
</dbReference>
<evidence type="ECO:0000259" key="7">
    <source>
        <dbReference type="PROSITE" id="PS50240"/>
    </source>
</evidence>
<dbReference type="InterPro" id="IPR043504">
    <property type="entry name" value="Peptidase_S1_PA_chymotrypsin"/>
</dbReference>
<feature type="active site" description="Charge relay system" evidence="5">
    <location>
        <position position="187"/>
    </location>
</feature>
<dbReference type="EMBL" id="SLXH01000004">
    <property type="protein sequence ID" value="TCP19565.1"/>
    <property type="molecule type" value="Genomic_DNA"/>
</dbReference>
<keyword evidence="3 5" id="KW-0720">Serine protease</keyword>
<organism evidence="8 9">
    <name type="scientific">Simplicispira metamorpha</name>
    <dbReference type="NCBI Taxonomy" id="80881"/>
    <lineage>
        <taxon>Bacteria</taxon>
        <taxon>Pseudomonadati</taxon>
        <taxon>Pseudomonadota</taxon>
        <taxon>Betaproteobacteria</taxon>
        <taxon>Burkholderiales</taxon>
        <taxon>Comamonadaceae</taxon>
        <taxon>Simplicispira</taxon>
    </lineage>
</organism>
<feature type="domain" description="Peptidase S1" evidence="7">
    <location>
        <begin position="813"/>
        <end position="1054"/>
    </location>
</feature>
<dbReference type="PROSITE" id="PS00137">
    <property type="entry name" value="SUBTILASE_HIS"/>
    <property type="match status" value="1"/>
</dbReference>
<dbReference type="InterPro" id="IPR023828">
    <property type="entry name" value="Peptidase_S8_Ser-AS"/>
</dbReference>
<comment type="similarity">
    <text evidence="5">Belongs to the peptidase S8 family.</text>
</comment>
<comment type="caution">
    <text evidence="8">The sequence shown here is derived from an EMBL/GenBank/DDBJ whole genome shotgun (WGS) entry which is preliminary data.</text>
</comment>
<dbReference type="InterPro" id="IPR001314">
    <property type="entry name" value="Peptidase_S1A"/>
</dbReference>
<dbReference type="PANTHER" id="PTHR24252:SF7">
    <property type="entry name" value="HYALIN"/>
    <property type="match status" value="1"/>
</dbReference>
<evidence type="ECO:0000313" key="8">
    <source>
        <dbReference type="EMBL" id="TCP19565.1"/>
    </source>
</evidence>
<dbReference type="Gene3D" id="3.40.50.200">
    <property type="entry name" value="Peptidase S8/S53 domain"/>
    <property type="match status" value="1"/>
</dbReference>
<protein>
    <submittedName>
        <fullName evidence="8">Pre-peptidase</fullName>
    </submittedName>
</protein>
<dbReference type="PROSITE" id="PS50240">
    <property type="entry name" value="TRYPSIN_DOM"/>
    <property type="match status" value="1"/>
</dbReference>
<reference evidence="8 9" key="1">
    <citation type="submission" date="2019-03" db="EMBL/GenBank/DDBJ databases">
        <title>Genomic Encyclopedia of Type Strains, Phase IV (KMG-IV): sequencing the most valuable type-strain genomes for metagenomic binning, comparative biology and taxonomic classification.</title>
        <authorList>
            <person name="Goeker M."/>
        </authorList>
    </citation>
    <scope>NUCLEOTIDE SEQUENCE [LARGE SCALE GENOMIC DNA]</scope>
    <source>
        <strain evidence="8 9">DSM 1837</strain>
    </source>
</reference>
<dbReference type="Pfam" id="PF18998">
    <property type="entry name" value="Flg_new_2"/>
    <property type="match status" value="3"/>
</dbReference>
<dbReference type="Gene3D" id="1.10.3130.20">
    <property type="entry name" value="Phycobilisome linker domain"/>
    <property type="match status" value="1"/>
</dbReference>
<keyword evidence="6" id="KW-0732">Signal</keyword>
<evidence type="ECO:0000256" key="4">
    <source>
        <dbReference type="ARBA" id="ARBA00023157"/>
    </source>
</evidence>
<dbReference type="Proteomes" id="UP000295182">
    <property type="component" value="Unassembled WGS sequence"/>
</dbReference>
<evidence type="ECO:0000256" key="2">
    <source>
        <dbReference type="ARBA" id="ARBA00022801"/>
    </source>
</evidence>
<gene>
    <name evidence="8" type="ORF">EV674_10423</name>
</gene>
<dbReference type="InterPro" id="IPR018114">
    <property type="entry name" value="TRYPSIN_HIS"/>
</dbReference>
<feature type="chain" id="PRO_5020506414" evidence="6">
    <location>
        <begin position="32"/>
        <end position="1345"/>
    </location>
</feature>
<dbReference type="InterPro" id="IPR025282">
    <property type="entry name" value="DUF4214"/>
</dbReference>
<dbReference type="SUPFAM" id="SSF52743">
    <property type="entry name" value="Subtilisin-like"/>
    <property type="match status" value="1"/>
</dbReference>
<evidence type="ECO:0000313" key="9">
    <source>
        <dbReference type="Proteomes" id="UP000295182"/>
    </source>
</evidence>
<keyword evidence="9" id="KW-1185">Reference proteome</keyword>
<dbReference type="OrthoDB" id="9798386at2"/>
<keyword evidence="1 5" id="KW-0645">Protease</keyword>
<evidence type="ECO:0000256" key="3">
    <source>
        <dbReference type="ARBA" id="ARBA00022825"/>
    </source>
</evidence>